<dbReference type="AlphaFoldDB" id="A0A061RB21"/>
<name>A0A061RB21_9CHLO</name>
<sequence>TCVARLDNENSWGKTGDKNLRSLHSRHYNTTQHNTEISYYGSVSDAVKFCN</sequence>
<organism evidence="1">
    <name type="scientific">Tetraselmis sp. GSL018</name>
    <dbReference type="NCBI Taxonomy" id="582737"/>
    <lineage>
        <taxon>Eukaryota</taxon>
        <taxon>Viridiplantae</taxon>
        <taxon>Chlorophyta</taxon>
        <taxon>core chlorophytes</taxon>
        <taxon>Chlorodendrophyceae</taxon>
        <taxon>Chlorodendrales</taxon>
        <taxon>Chlorodendraceae</taxon>
        <taxon>Tetraselmis</taxon>
    </lineage>
</organism>
<gene>
    <name evidence="1" type="ORF">TSPGSL018_4819</name>
</gene>
<protein>
    <submittedName>
        <fullName evidence="1">Uncharacterized protein</fullName>
    </submittedName>
</protein>
<evidence type="ECO:0000313" key="1">
    <source>
        <dbReference type="EMBL" id="JAC70132.1"/>
    </source>
</evidence>
<accession>A0A061RB21</accession>
<reference evidence="1" key="1">
    <citation type="submission" date="2014-05" db="EMBL/GenBank/DDBJ databases">
        <title>The transcriptome of the halophilic microalga Tetraselmis sp. GSL018 isolated from the Great Salt Lake, Utah.</title>
        <authorList>
            <person name="Jinkerson R.E."/>
            <person name="D'Adamo S."/>
            <person name="Posewitz M.C."/>
        </authorList>
    </citation>
    <scope>NUCLEOTIDE SEQUENCE</scope>
    <source>
        <strain evidence="1">GSL018</strain>
    </source>
</reference>
<dbReference type="EMBL" id="GBEZ01016088">
    <property type="protein sequence ID" value="JAC70132.1"/>
    <property type="molecule type" value="Transcribed_RNA"/>
</dbReference>
<proteinExistence type="predicted"/>
<feature type="non-terminal residue" evidence="1">
    <location>
        <position position="1"/>
    </location>
</feature>